<sequence>MNKGVIFAILSALAFSFQNIVVKVLSYTVSTGQIAFFRGWLSALMIVGLMRLQDVHMSNRDIPTLTLRGLLGGIGMICSFYALRGMPLADVSIISQLSAFFVMLFAAIFLKEVLPPGSKWPLVFIFAGACLVVRPWNFDSFNVYSLFALGQAIFAAGAYTTVSKLTGAGGHHPYEVVMYFLMSAALSGVIIMALTGDFVVPTGTDWLLYLALGILSVLAQIWMTNAYASANPVVVSFVTYIGVFFNALWGFVLFDEALAAMTVFGGALIIGGSMYLTKLKHDKIAEMAKTRTREKKGET</sequence>
<feature type="domain" description="EamA" evidence="7">
    <location>
        <begin position="152"/>
        <end position="276"/>
    </location>
</feature>
<evidence type="ECO:0000256" key="1">
    <source>
        <dbReference type="ARBA" id="ARBA00004141"/>
    </source>
</evidence>
<name>A0ABT1SUV6_9FIRM</name>
<reference evidence="8 9" key="1">
    <citation type="submission" date="2022-06" db="EMBL/GenBank/DDBJ databases">
        <title>Isolation of gut microbiota from human fecal samples.</title>
        <authorList>
            <person name="Pamer E.G."/>
            <person name="Barat B."/>
            <person name="Waligurski E."/>
            <person name="Medina S."/>
            <person name="Paddock L."/>
            <person name="Mostad J."/>
        </authorList>
    </citation>
    <scope>NUCLEOTIDE SEQUENCE [LARGE SCALE GENOMIC DNA]</scope>
    <source>
        <strain evidence="8 9">DFI.1.1</strain>
    </source>
</reference>
<keyword evidence="9" id="KW-1185">Reference proteome</keyword>
<keyword evidence="4 6" id="KW-1133">Transmembrane helix</keyword>
<feature type="transmembrane region" description="Helical" evidence="6">
    <location>
        <begin position="89"/>
        <end position="110"/>
    </location>
</feature>
<dbReference type="PANTHER" id="PTHR22911">
    <property type="entry name" value="ACYL-MALONYL CONDENSING ENZYME-RELATED"/>
    <property type="match status" value="1"/>
</dbReference>
<gene>
    <name evidence="8" type="ORF">NE675_10860</name>
</gene>
<proteinExistence type="inferred from homology"/>
<evidence type="ECO:0000256" key="6">
    <source>
        <dbReference type="SAM" id="Phobius"/>
    </source>
</evidence>
<feature type="transmembrane region" description="Helical" evidence="6">
    <location>
        <begin position="65"/>
        <end position="83"/>
    </location>
</feature>
<keyword evidence="3 6" id="KW-0812">Transmembrane</keyword>
<evidence type="ECO:0000256" key="3">
    <source>
        <dbReference type="ARBA" id="ARBA00022692"/>
    </source>
</evidence>
<dbReference type="Proteomes" id="UP001206692">
    <property type="component" value="Unassembled WGS sequence"/>
</dbReference>
<dbReference type="Pfam" id="PF00892">
    <property type="entry name" value="EamA"/>
    <property type="match status" value="2"/>
</dbReference>
<dbReference type="PANTHER" id="PTHR22911:SF6">
    <property type="entry name" value="SOLUTE CARRIER FAMILY 35 MEMBER G1"/>
    <property type="match status" value="1"/>
</dbReference>
<evidence type="ECO:0000313" key="9">
    <source>
        <dbReference type="Proteomes" id="UP001206692"/>
    </source>
</evidence>
<evidence type="ECO:0000256" key="4">
    <source>
        <dbReference type="ARBA" id="ARBA00022989"/>
    </source>
</evidence>
<evidence type="ECO:0000313" key="8">
    <source>
        <dbReference type="EMBL" id="MCQ5343517.1"/>
    </source>
</evidence>
<keyword evidence="5 6" id="KW-0472">Membrane</keyword>
<dbReference type="InterPro" id="IPR037185">
    <property type="entry name" value="EmrE-like"/>
</dbReference>
<feature type="transmembrane region" description="Helical" evidence="6">
    <location>
        <begin position="206"/>
        <end position="223"/>
    </location>
</feature>
<feature type="transmembrane region" description="Helical" evidence="6">
    <location>
        <begin position="257"/>
        <end position="277"/>
    </location>
</feature>
<dbReference type="SUPFAM" id="SSF103481">
    <property type="entry name" value="Multidrug resistance efflux transporter EmrE"/>
    <property type="match status" value="2"/>
</dbReference>
<accession>A0ABT1SUV6</accession>
<feature type="transmembrane region" description="Helical" evidence="6">
    <location>
        <begin position="36"/>
        <end position="53"/>
    </location>
</feature>
<feature type="transmembrane region" description="Helical" evidence="6">
    <location>
        <begin position="174"/>
        <end position="194"/>
    </location>
</feature>
<evidence type="ECO:0000259" key="7">
    <source>
        <dbReference type="Pfam" id="PF00892"/>
    </source>
</evidence>
<feature type="domain" description="EamA" evidence="7">
    <location>
        <begin position="3"/>
        <end position="133"/>
    </location>
</feature>
<protein>
    <submittedName>
        <fullName evidence="8">DMT family transporter</fullName>
    </submittedName>
</protein>
<dbReference type="RefSeq" id="WP_062412256.1">
    <property type="nucleotide sequence ID" value="NZ_JAJCIO010000029.1"/>
</dbReference>
<comment type="subcellular location">
    <subcellularLocation>
        <location evidence="1">Membrane</location>
        <topology evidence="1">Multi-pass membrane protein</topology>
    </subcellularLocation>
</comment>
<feature type="transmembrane region" description="Helical" evidence="6">
    <location>
        <begin position="230"/>
        <end position="251"/>
    </location>
</feature>
<comment type="caution">
    <text evidence="8">The sequence shown here is derived from an EMBL/GenBank/DDBJ whole genome shotgun (WGS) entry which is preliminary data.</text>
</comment>
<comment type="similarity">
    <text evidence="2">Belongs to the EamA transporter family.</text>
</comment>
<evidence type="ECO:0000256" key="5">
    <source>
        <dbReference type="ARBA" id="ARBA00023136"/>
    </source>
</evidence>
<feature type="transmembrane region" description="Helical" evidence="6">
    <location>
        <begin position="144"/>
        <end position="162"/>
    </location>
</feature>
<dbReference type="EMBL" id="JANGEW010000027">
    <property type="protein sequence ID" value="MCQ5343517.1"/>
    <property type="molecule type" value="Genomic_DNA"/>
</dbReference>
<dbReference type="InterPro" id="IPR000620">
    <property type="entry name" value="EamA_dom"/>
</dbReference>
<organism evidence="8 9">
    <name type="scientific">Megasphaera massiliensis</name>
    <dbReference type="NCBI Taxonomy" id="1232428"/>
    <lineage>
        <taxon>Bacteria</taxon>
        <taxon>Bacillati</taxon>
        <taxon>Bacillota</taxon>
        <taxon>Negativicutes</taxon>
        <taxon>Veillonellales</taxon>
        <taxon>Veillonellaceae</taxon>
        <taxon>Megasphaera</taxon>
    </lineage>
</organism>
<evidence type="ECO:0000256" key="2">
    <source>
        <dbReference type="ARBA" id="ARBA00007362"/>
    </source>
</evidence>